<evidence type="ECO:0000256" key="2">
    <source>
        <dbReference type="ARBA" id="ARBA00022827"/>
    </source>
</evidence>
<dbReference type="Gene3D" id="3.50.50.60">
    <property type="entry name" value="FAD/NAD(P)-binding domain"/>
    <property type="match status" value="2"/>
</dbReference>
<dbReference type="AlphaFoldDB" id="A0A0G0I987"/>
<evidence type="ECO:0000256" key="4">
    <source>
        <dbReference type="ARBA" id="ARBA00023157"/>
    </source>
</evidence>
<dbReference type="EMBL" id="LBTW01000050">
    <property type="protein sequence ID" value="KKQ47565.1"/>
    <property type="molecule type" value="Genomic_DNA"/>
</dbReference>
<reference evidence="9 10" key="1">
    <citation type="journal article" date="2015" name="Nature">
        <title>rRNA introns, odd ribosomes, and small enigmatic genomes across a large radiation of phyla.</title>
        <authorList>
            <person name="Brown C.T."/>
            <person name="Hug L.A."/>
            <person name="Thomas B.C."/>
            <person name="Sharon I."/>
            <person name="Castelle C.J."/>
            <person name="Singh A."/>
            <person name="Wilkins M.J."/>
            <person name="Williams K.H."/>
            <person name="Banfield J.F."/>
        </authorList>
    </citation>
    <scope>NUCLEOTIDE SEQUENCE [LARGE SCALE GENOMIC DNA]</scope>
</reference>
<dbReference type="Proteomes" id="UP000034366">
    <property type="component" value="Unassembled WGS sequence"/>
</dbReference>
<organism evidence="9 10">
    <name type="scientific">Candidatus Woesebacteria bacterium GW2011_GWD1_38_10</name>
    <dbReference type="NCBI Taxonomy" id="1618592"/>
    <lineage>
        <taxon>Bacteria</taxon>
        <taxon>Candidatus Woeseibacteriota</taxon>
    </lineage>
</organism>
<sequence>MENKIYDTAIIGSGPSALTAAIYTTRGNASTLIIGGENWGGQLMLTTLVENFPGFPDGIQGPELMANMRKQAEKFGAEFAEKNAVKFELKKSPFEIADSAGSIHKTKTIIIATGALTQWLNVPGEKELIGRGVATCAPCDAPFYRDKIVAVVGGGDSAMEEANVLTKYASKVYLMHRRDVFKASKAMQDKIFANPKIEILWNTEVKRIIGEKKVEKIEIYNNKKEIIEKLQVDGIFVAIGHKPDSDPFKGLVEMDEKGYITIPNFKFQISNAKYREEACCKYPTMTSVQGVFVAGDVHDHRYKQAITAAGFGCQAGLDTLAYLDESSSK</sequence>
<dbReference type="GO" id="GO:0005737">
    <property type="term" value="C:cytoplasm"/>
    <property type="evidence" value="ECO:0007669"/>
    <property type="project" value="InterPro"/>
</dbReference>
<protein>
    <recommendedName>
        <fullName evidence="6">Thioredoxin reductase</fullName>
        <ecNumber evidence="6">1.8.1.9</ecNumber>
    </recommendedName>
</protein>
<dbReference type="GO" id="GO:0019430">
    <property type="term" value="P:removal of superoxide radicals"/>
    <property type="evidence" value="ECO:0007669"/>
    <property type="project" value="UniProtKB-UniRule"/>
</dbReference>
<evidence type="ECO:0000256" key="6">
    <source>
        <dbReference type="RuleBase" id="RU003880"/>
    </source>
</evidence>
<evidence type="ECO:0000313" key="10">
    <source>
        <dbReference type="Proteomes" id="UP000034366"/>
    </source>
</evidence>
<comment type="caution">
    <text evidence="9">The sequence shown here is derived from an EMBL/GenBank/DDBJ whole genome shotgun (WGS) entry which is preliminary data.</text>
</comment>
<evidence type="ECO:0000256" key="5">
    <source>
        <dbReference type="ARBA" id="ARBA00023284"/>
    </source>
</evidence>
<dbReference type="PANTHER" id="PTHR48105">
    <property type="entry name" value="THIOREDOXIN REDUCTASE 1-RELATED-RELATED"/>
    <property type="match status" value="1"/>
</dbReference>
<dbReference type="InterPro" id="IPR050097">
    <property type="entry name" value="Ferredoxin-NADP_redctase_2"/>
</dbReference>
<dbReference type="InterPro" id="IPR005982">
    <property type="entry name" value="Thioredox_Rdtase"/>
</dbReference>
<comment type="cofactor">
    <cofactor evidence="7">
        <name>FAD</name>
        <dbReference type="ChEBI" id="CHEBI:57692"/>
    </cofactor>
    <text evidence="7">Binds 1 FAD per subunit.</text>
</comment>
<evidence type="ECO:0000256" key="7">
    <source>
        <dbReference type="RuleBase" id="RU003881"/>
    </source>
</evidence>
<dbReference type="InterPro" id="IPR036188">
    <property type="entry name" value="FAD/NAD-bd_sf"/>
</dbReference>
<dbReference type="SUPFAM" id="SSF51905">
    <property type="entry name" value="FAD/NAD(P)-binding domain"/>
    <property type="match status" value="1"/>
</dbReference>
<dbReference type="NCBIfam" id="TIGR01292">
    <property type="entry name" value="TRX_reduct"/>
    <property type="match status" value="1"/>
</dbReference>
<evidence type="ECO:0000259" key="8">
    <source>
        <dbReference type="Pfam" id="PF07992"/>
    </source>
</evidence>
<dbReference type="GO" id="GO:0004791">
    <property type="term" value="F:thioredoxin-disulfide reductase (NADPH) activity"/>
    <property type="evidence" value="ECO:0007669"/>
    <property type="project" value="UniProtKB-UniRule"/>
</dbReference>
<dbReference type="Pfam" id="PF07992">
    <property type="entry name" value="Pyr_redox_2"/>
    <property type="match status" value="1"/>
</dbReference>
<dbReference type="PRINTS" id="PR00469">
    <property type="entry name" value="PNDRDTASEII"/>
</dbReference>
<keyword evidence="5 6" id="KW-0676">Redox-active center</keyword>
<name>A0A0G0I987_9BACT</name>
<keyword evidence="3 6" id="KW-0560">Oxidoreductase</keyword>
<evidence type="ECO:0000256" key="3">
    <source>
        <dbReference type="ARBA" id="ARBA00023002"/>
    </source>
</evidence>
<dbReference type="PATRIC" id="fig|1618592.3.peg.739"/>
<dbReference type="PROSITE" id="PS00573">
    <property type="entry name" value="PYRIDINE_REDOX_2"/>
    <property type="match status" value="1"/>
</dbReference>
<accession>A0A0G0I987</accession>
<keyword evidence="2 6" id="KW-0274">FAD</keyword>
<evidence type="ECO:0000313" key="9">
    <source>
        <dbReference type="EMBL" id="KKQ47565.1"/>
    </source>
</evidence>
<comment type="catalytic activity">
    <reaction evidence="6">
        <text>[thioredoxin]-dithiol + NADP(+) = [thioredoxin]-disulfide + NADPH + H(+)</text>
        <dbReference type="Rhea" id="RHEA:20345"/>
        <dbReference type="Rhea" id="RHEA-COMP:10698"/>
        <dbReference type="Rhea" id="RHEA-COMP:10700"/>
        <dbReference type="ChEBI" id="CHEBI:15378"/>
        <dbReference type="ChEBI" id="CHEBI:29950"/>
        <dbReference type="ChEBI" id="CHEBI:50058"/>
        <dbReference type="ChEBI" id="CHEBI:57783"/>
        <dbReference type="ChEBI" id="CHEBI:58349"/>
        <dbReference type="EC" id="1.8.1.9"/>
    </reaction>
</comment>
<feature type="domain" description="FAD/NAD(P)-binding" evidence="8">
    <location>
        <begin position="6"/>
        <end position="309"/>
    </location>
</feature>
<dbReference type="InterPro" id="IPR008255">
    <property type="entry name" value="Pyr_nucl-diS_OxRdtase_2_AS"/>
</dbReference>
<proteinExistence type="inferred from homology"/>
<comment type="similarity">
    <text evidence="6">Belongs to the class-II pyridine nucleotide-disulfide oxidoreductase family.</text>
</comment>
<evidence type="ECO:0000256" key="1">
    <source>
        <dbReference type="ARBA" id="ARBA00022630"/>
    </source>
</evidence>
<keyword evidence="4" id="KW-1015">Disulfide bond</keyword>
<dbReference type="PRINTS" id="PR00368">
    <property type="entry name" value="FADPNR"/>
</dbReference>
<keyword evidence="7" id="KW-0521">NADP</keyword>
<keyword evidence="1 6" id="KW-0285">Flavoprotein</keyword>
<comment type="subunit">
    <text evidence="6">Homodimer.</text>
</comment>
<dbReference type="EC" id="1.8.1.9" evidence="6"/>
<gene>
    <name evidence="9" type="ORF">US67_C0050G0004</name>
</gene>
<dbReference type="InterPro" id="IPR023753">
    <property type="entry name" value="FAD/NAD-binding_dom"/>
</dbReference>